<dbReference type="InterPro" id="IPR003646">
    <property type="entry name" value="SH3-like_bac-type"/>
</dbReference>
<gene>
    <name evidence="4" type="ORF">FTUN_6138</name>
</gene>
<dbReference type="Pfam" id="PF08239">
    <property type="entry name" value="SH3_3"/>
    <property type="match status" value="1"/>
</dbReference>
<dbReference type="RefSeq" id="WP_171473698.1">
    <property type="nucleotide sequence ID" value="NZ_CP053452.2"/>
</dbReference>
<organism evidence="4 5">
    <name type="scientific">Frigoriglobus tundricola</name>
    <dbReference type="NCBI Taxonomy" id="2774151"/>
    <lineage>
        <taxon>Bacteria</taxon>
        <taxon>Pseudomonadati</taxon>
        <taxon>Planctomycetota</taxon>
        <taxon>Planctomycetia</taxon>
        <taxon>Gemmatales</taxon>
        <taxon>Gemmataceae</taxon>
        <taxon>Frigoriglobus</taxon>
    </lineage>
</organism>
<feature type="region of interest" description="Disordered" evidence="1">
    <location>
        <begin position="181"/>
        <end position="213"/>
    </location>
</feature>
<feature type="compositionally biased region" description="Low complexity" evidence="1">
    <location>
        <begin position="195"/>
        <end position="213"/>
    </location>
</feature>
<dbReference type="PROSITE" id="PS51781">
    <property type="entry name" value="SH3B"/>
    <property type="match status" value="1"/>
</dbReference>
<accession>A0A6M5YZ91</accession>
<dbReference type="EMBL" id="CP053452">
    <property type="protein sequence ID" value="QJW98543.1"/>
    <property type="molecule type" value="Genomic_DNA"/>
</dbReference>
<reference evidence="5" key="1">
    <citation type="submission" date="2020-05" db="EMBL/GenBank/DDBJ databases">
        <title>Frigoriglobus tundricola gen. nov., sp. nov., a psychrotolerant cellulolytic planctomycete of the family Gemmataceae with two divergent copies of 16S rRNA gene.</title>
        <authorList>
            <person name="Kulichevskaya I.S."/>
            <person name="Ivanova A.A."/>
            <person name="Naumoff D.G."/>
            <person name="Beletsky A.V."/>
            <person name="Rijpstra W.I.C."/>
            <person name="Sinninghe Damste J.S."/>
            <person name="Mardanov A.V."/>
            <person name="Ravin N.V."/>
            <person name="Dedysh S.N."/>
        </authorList>
    </citation>
    <scope>NUCLEOTIDE SEQUENCE [LARGE SCALE GENOMIC DNA]</scope>
    <source>
        <strain evidence="5">PL17</strain>
    </source>
</reference>
<evidence type="ECO:0000256" key="2">
    <source>
        <dbReference type="SAM" id="SignalP"/>
    </source>
</evidence>
<evidence type="ECO:0000313" key="5">
    <source>
        <dbReference type="Proteomes" id="UP000503447"/>
    </source>
</evidence>
<feature type="compositionally biased region" description="Pro residues" evidence="1">
    <location>
        <begin position="183"/>
        <end position="194"/>
    </location>
</feature>
<evidence type="ECO:0000313" key="4">
    <source>
        <dbReference type="EMBL" id="QJW98543.1"/>
    </source>
</evidence>
<proteinExistence type="predicted"/>
<evidence type="ECO:0000256" key="1">
    <source>
        <dbReference type="SAM" id="MobiDB-lite"/>
    </source>
</evidence>
<keyword evidence="2" id="KW-0732">Signal</keyword>
<dbReference type="Proteomes" id="UP000503447">
    <property type="component" value="Chromosome"/>
</dbReference>
<feature type="compositionally biased region" description="Polar residues" evidence="1">
    <location>
        <begin position="277"/>
        <end position="287"/>
    </location>
</feature>
<protein>
    <recommendedName>
        <fullName evidence="3">SH3b domain-containing protein</fullName>
    </recommendedName>
</protein>
<keyword evidence="5" id="KW-1185">Reference proteome</keyword>
<feature type="region of interest" description="Disordered" evidence="1">
    <location>
        <begin position="274"/>
        <end position="343"/>
    </location>
</feature>
<dbReference type="KEGG" id="ftj:FTUN_6138"/>
<name>A0A6M5YZ91_9BACT</name>
<feature type="compositionally biased region" description="Low complexity" evidence="1">
    <location>
        <begin position="307"/>
        <end position="319"/>
    </location>
</feature>
<feature type="domain" description="SH3b" evidence="3">
    <location>
        <begin position="22"/>
        <end position="88"/>
    </location>
</feature>
<dbReference type="AlphaFoldDB" id="A0A6M5YZ91"/>
<feature type="chain" id="PRO_5026859867" description="SH3b domain-containing protein" evidence="2">
    <location>
        <begin position="21"/>
        <end position="401"/>
    </location>
</feature>
<sequence length="401" mass="41525">MRPAALVVLAALLFVPAAGAAEPVAYRAIVTEEVKLRSGPSSTFEESGTLAKGTAVIVEGEEGNGWLAVTAPAGSVSWVSALFIEDPTPDKPTPKNVFVHADDEITLAAGRAGLAQPLDIRRSKVPNGTVLLVIGPKTKFAEKFWYPVVPPAGDVRYLPKSAVQNEKPVANFTVRVTESTGALPPPASVPPAGEPLPTVAGPGSSPAPVGSVVASKPAVNHPLWTQAEAAEREGRYPDAEKAYFDLAALMNGTGGDHDVANLCYTRIHALREKKRNSGTTTSATSGVLQPPAREDRGVRPGPPQVLPSAANANTTAPTSGDGPRWTGPGVLRRSPVTPDGTGKPCYALESAPGAPKAYVTAGPGVDLEKMLGKRVDVYGAPQTRNGLSRPYVVATAVEAAP</sequence>
<dbReference type="Gene3D" id="2.30.30.40">
    <property type="entry name" value="SH3 Domains"/>
    <property type="match status" value="1"/>
</dbReference>
<evidence type="ECO:0000259" key="3">
    <source>
        <dbReference type="PROSITE" id="PS51781"/>
    </source>
</evidence>
<feature type="signal peptide" evidence="2">
    <location>
        <begin position="1"/>
        <end position="20"/>
    </location>
</feature>